<dbReference type="InterPro" id="IPR003594">
    <property type="entry name" value="HATPase_dom"/>
</dbReference>
<dbReference type="SUPFAM" id="SSF55785">
    <property type="entry name" value="PYP-like sensor domain (PAS domain)"/>
    <property type="match status" value="1"/>
</dbReference>
<dbReference type="AlphaFoldDB" id="A0A0F9UCV2"/>
<dbReference type="PROSITE" id="PS50112">
    <property type="entry name" value="PAS"/>
    <property type="match status" value="1"/>
</dbReference>
<dbReference type="Gene3D" id="3.30.450.20">
    <property type="entry name" value="PAS domain"/>
    <property type="match status" value="1"/>
</dbReference>
<evidence type="ECO:0000256" key="2">
    <source>
        <dbReference type="SAM" id="MobiDB-lite"/>
    </source>
</evidence>
<gene>
    <name evidence="5" type="ORF">LCGC14_0222070</name>
</gene>
<proteinExistence type="predicted"/>
<dbReference type="Pfam" id="PF02518">
    <property type="entry name" value="HATPase_c"/>
    <property type="match status" value="1"/>
</dbReference>
<dbReference type="Gene3D" id="1.10.287.130">
    <property type="match status" value="1"/>
</dbReference>
<dbReference type="SMART" id="SM00387">
    <property type="entry name" value="HATPase_c"/>
    <property type="match status" value="1"/>
</dbReference>
<dbReference type="InterPro" id="IPR004358">
    <property type="entry name" value="Sig_transdc_His_kin-like_C"/>
</dbReference>
<evidence type="ECO:0000313" key="5">
    <source>
        <dbReference type="EMBL" id="KKN91005.1"/>
    </source>
</evidence>
<dbReference type="SMART" id="SM00091">
    <property type="entry name" value="PAS"/>
    <property type="match status" value="1"/>
</dbReference>
<dbReference type="InterPro" id="IPR000014">
    <property type="entry name" value="PAS"/>
</dbReference>
<feature type="domain" description="PAS" evidence="4">
    <location>
        <begin position="87"/>
        <end position="140"/>
    </location>
</feature>
<dbReference type="SMART" id="SM00388">
    <property type="entry name" value="HisKA"/>
    <property type="match status" value="1"/>
</dbReference>
<dbReference type="Pfam" id="PF00512">
    <property type="entry name" value="HisKA"/>
    <property type="match status" value="1"/>
</dbReference>
<dbReference type="InterPro" id="IPR036097">
    <property type="entry name" value="HisK_dim/P_sf"/>
</dbReference>
<name>A0A0F9UCV2_9ZZZZ</name>
<dbReference type="CDD" id="cd00075">
    <property type="entry name" value="HATPase"/>
    <property type="match status" value="1"/>
</dbReference>
<dbReference type="InterPro" id="IPR005467">
    <property type="entry name" value="His_kinase_dom"/>
</dbReference>
<evidence type="ECO:0000259" key="4">
    <source>
        <dbReference type="PROSITE" id="PS50112"/>
    </source>
</evidence>
<keyword evidence="1" id="KW-0597">Phosphoprotein</keyword>
<dbReference type="CDD" id="cd00082">
    <property type="entry name" value="HisKA"/>
    <property type="match status" value="1"/>
</dbReference>
<comment type="caution">
    <text evidence="5">The sequence shown here is derived from an EMBL/GenBank/DDBJ whole genome shotgun (WGS) entry which is preliminary data.</text>
</comment>
<dbReference type="PROSITE" id="PS50109">
    <property type="entry name" value="HIS_KIN"/>
    <property type="match status" value="1"/>
</dbReference>
<dbReference type="Pfam" id="PF13188">
    <property type="entry name" value="PAS_8"/>
    <property type="match status" value="1"/>
</dbReference>
<feature type="region of interest" description="Disordered" evidence="2">
    <location>
        <begin position="1"/>
        <end position="32"/>
    </location>
</feature>
<dbReference type="PRINTS" id="PR00344">
    <property type="entry name" value="BCTRLSENSOR"/>
</dbReference>
<dbReference type="SUPFAM" id="SSF55874">
    <property type="entry name" value="ATPase domain of HSP90 chaperone/DNA topoisomerase II/histidine kinase"/>
    <property type="match status" value="1"/>
</dbReference>
<dbReference type="CDD" id="cd00130">
    <property type="entry name" value="PAS"/>
    <property type="match status" value="1"/>
</dbReference>
<dbReference type="EMBL" id="LAZR01000106">
    <property type="protein sequence ID" value="KKN91005.1"/>
    <property type="molecule type" value="Genomic_DNA"/>
</dbReference>
<evidence type="ECO:0000256" key="1">
    <source>
        <dbReference type="ARBA" id="ARBA00022553"/>
    </source>
</evidence>
<dbReference type="InterPro" id="IPR035965">
    <property type="entry name" value="PAS-like_dom_sf"/>
</dbReference>
<evidence type="ECO:0008006" key="6">
    <source>
        <dbReference type="Google" id="ProtNLM"/>
    </source>
</evidence>
<accession>A0A0F9UCV2</accession>
<organism evidence="5">
    <name type="scientific">marine sediment metagenome</name>
    <dbReference type="NCBI Taxonomy" id="412755"/>
    <lineage>
        <taxon>unclassified sequences</taxon>
        <taxon>metagenomes</taxon>
        <taxon>ecological metagenomes</taxon>
    </lineage>
</organism>
<dbReference type="InterPro" id="IPR003661">
    <property type="entry name" value="HisK_dim/P_dom"/>
</dbReference>
<sequence>MALPAHHVPGVNNGLPDGSSVAGSQETSEQQRARLDQTYALFGRVSGQLSESQALLEQQVESLKTELADVSAQRTREIAEKARLGGRLQNLLDLLPGGVVVLDGRGMVREANPAARDLLGEPIEGMLWRDLIRERFAPREDDYHEVSLRSGRRVSMATRSLVGEPGQLILITDLTETRQLQTQLARHERLSALGRMVASLAHQIRTPLSTALLYASHLNDPTLAESNRRRFSERLKDRLEAIEHQVRDMLVFAKGELPLNDTISFADLFASLRQQAEPLLEQAGAECRWDNRCPARIVLQCNRETLLGAVTNLLENAIQAGAPAPRLKICARLVENQLSLNVVDLGTGMTAEQLARIGEPFHTTRAQGTGLGVSVVKSVARAHGGAFYMRSKAGWGTCAELLLPVVTRLHPAGTVQETRQ</sequence>
<evidence type="ECO:0000259" key="3">
    <source>
        <dbReference type="PROSITE" id="PS50109"/>
    </source>
</evidence>
<protein>
    <recommendedName>
        <fullName evidence="6">Histidine kinase domain-containing protein</fullName>
    </recommendedName>
</protein>
<dbReference type="SUPFAM" id="SSF47384">
    <property type="entry name" value="Homodimeric domain of signal transducing histidine kinase"/>
    <property type="match status" value="1"/>
</dbReference>
<dbReference type="InterPro" id="IPR036890">
    <property type="entry name" value="HATPase_C_sf"/>
</dbReference>
<feature type="domain" description="Histidine kinase" evidence="3">
    <location>
        <begin position="199"/>
        <end position="407"/>
    </location>
</feature>
<dbReference type="GO" id="GO:0000155">
    <property type="term" value="F:phosphorelay sensor kinase activity"/>
    <property type="evidence" value="ECO:0007669"/>
    <property type="project" value="InterPro"/>
</dbReference>
<dbReference type="Gene3D" id="3.30.565.10">
    <property type="entry name" value="Histidine kinase-like ATPase, C-terminal domain"/>
    <property type="match status" value="1"/>
</dbReference>
<reference evidence="5" key="1">
    <citation type="journal article" date="2015" name="Nature">
        <title>Complex archaea that bridge the gap between prokaryotes and eukaryotes.</title>
        <authorList>
            <person name="Spang A."/>
            <person name="Saw J.H."/>
            <person name="Jorgensen S.L."/>
            <person name="Zaremba-Niedzwiedzka K."/>
            <person name="Martijn J."/>
            <person name="Lind A.E."/>
            <person name="van Eijk R."/>
            <person name="Schleper C."/>
            <person name="Guy L."/>
            <person name="Ettema T.J."/>
        </authorList>
    </citation>
    <scope>NUCLEOTIDE SEQUENCE</scope>
</reference>
<dbReference type="PANTHER" id="PTHR43065">
    <property type="entry name" value="SENSOR HISTIDINE KINASE"/>
    <property type="match status" value="1"/>
</dbReference>
<dbReference type="PANTHER" id="PTHR43065:SF29">
    <property type="entry name" value="SENSOR PROTEIN KINASE FLES"/>
    <property type="match status" value="1"/>
</dbReference>